<feature type="region of interest" description="Disordered" evidence="2">
    <location>
        <begin position="299"/>
        <end position="329"/>
    </location>
</feature>
<feature type="compositionally biased region" description="Acidic residues" evidence="2">
    <location>
        <begin position="1028"/>
        <end position="1037"/>
    </location>
</feature>
<evidence type="ECO:0008006" key="5">
    <source>
        <dbReference type="Google" id="ProtNLM"/>
    </source>
</evidence>
<evidence type="ECO:0000256" key="1">
    <source>
        <dbReference type="SAM" id="Coils"/>
    </source>
</evidence>
<feature type="compositionally biased region" description="Low complexity" evidence="2">
    <location>
        <begin position="567"/>
        <end position="586"/>
    </location>
</feature>
<feature type="compositionally biased region" description="Low complexity" evidence="2">
    <location>
        <begin position="919"/>
        <end position="936"/>
    </location>
</feature>
<dbReference type="Proteomes" id="UP000323386">
    <property type="component" value="Unassembled WGS sequence"/>
</dbReference>
<dbReference type="EMBL" id="OOIP01000007">
    <property type="protein sequence ID" value="SPO37668.1"/>
    <property type="molecule type" value="Genomic_DNA"/>
</dbReference>
<keyword evidence="1" id="KW-0175">Coiled coil</keyword>
<feature type="compositionally biased region" description="Basic and acidic residues" evidence="2">
    <location>
        <begin position="1105"/>
        <end position="1124"/>
    </location>
</feature>
<feature type="coiled-coil region" evidence="1">
    <location>
        <begin position="329"/>
        <end position="356"/>
    </location>
</feature>
<feature type="compositionally biased region" description="Acidic residues" evidence="2">
    <location>
        <begin position="122"/>
        <end position="143"/>
    </location>
</feature>
<feature type="compositionally biased region" description="Low complexity" evidence="2">
    <location>
        <begin position="82"/>
        <end position="96"/>
    </location>
</feature>
<organism evidence="3 4">
    <name type="scientific">Pseudozyma flocculosa</name>
    <dbReference type="NCBI Taxonomy" id="84751"/>
    <lineage>
        <taxon>Eukaryota</taxon>
        <taxon>Fungi</taxon>
        <taxon>Dikarya</taxon>
        <taxon>Basidiomycota</taxon>
        <taxon>Ustilaginomycotina</taxon>
        <taxon>Ustilaginomycetes</taxon>
        <taxon>Ustilaginales</taxon>
        <taxon>Ustilaginaceae</taxon>
        <taxon>Pseudozyma</taxon>
    </lineage>
</organism>
<feature type="region of interest" description="Disordered" evidence="2">
    <location>
        <begin position="1"/>
        <end position="204"/>
    </location>
</feature>
<keyword evidence="4" id="KW-1185">Reference proteome</keyword>
<feature type="compositionally biased region" description="Low complexity" evidence="2">
    <location>
        <begin position="8"/>
        <end position="32"/>
    </location>
</feature>
<sequence length="1134" mass="118810">MARLSAGLAPSAPATANTTTAATANPTAALSSVPPSYYLSVGDPASSPVTTASLFTRRPSQLDSGVAGRAMVDLDRGPQPPSSSSASDDTAVTAPSPSSRHSQANGLRDLDDSASSLSDVDMSVDEDDEDEEEDELEDEEGEDVSAARLRDAREGDVTMSPAPVAVKQEAGQISLGRSAATPSTNRKEPKNGQAETRSKRRTMPARLRQVSSLLAGSMLEEELLDSQQRLVENNKALLPPSARLILTNDAELVERTVTVQQGDAAAVLSIFADPEVARACRETAVIETPEFKLRDDSEAMGKTRGMRNEEDTSDAAYERRHRKPENVEKRQRKLELERLVKDRNKLKDRIDQLKAADARLLMPILTARDQQRAAAGASGGSVGDAGTGSRGLALSSRGIWNTEGSTEARLEALRKELLDEARETLSRYDLLLPSSRSNADRKRKAALDEASGQEDSDASTPARHGRNASGSGKAYHRSGGLAKGGSPVPSTPDQTRKLAGTSASGSRASAIRRHSSGDPAASAEAKGASGRSMRIRLKRPQLDASPASDEEHSPRRTSVVNLRVSRSGAGASPTAPESPSTPSGAPKEVRPEHVFANIHARTMGGRFAPKKALGEGATGSTSTRGTKSKWPAGSSSAPTSAMAASKRRSMDRSRRDSSAPSASATASTHLPASPSPASGSLPSEAGIPPREVKEHQWGLSGQGAPLSSLRSRSKHHAGSPKRPGAPTALPTGWAKVGPTLSELRASERKPLRVKLVLGKRSASSSTPLAGATAAAAPVRRDVAGASQMMPEEDDEEDDEPPAEIVMGTALTEEEAKAMLEAALAETMAEEEQLSRTGGSPPFSTPARPGFVARPAQPLGFSASSPSASRSPASTAPPASVAAAPATPTAPATGAAAAGPARSHSHTSTLASRMPPPASPATTPATAASASASAMRRNSSRVQATSAFGEKLPAPLLARRDFDETIAPVLAKRSWRWALAARGYDALGPTSPLLPASVAALREQQRDEQRKAHESMAFWRFRFGLGDESLDDDDDDGGEAGHAAGDSRDGRRRLARVGRRIGDGKEPASEAEAEAAGTGKGKGKGRADGHKPRGRQHAARPFQGVRLDDVVKSRERAEGQAEASRKPGGRARAKR</sequence>
<feature type="compositionally biased region" description="Low complexity" evidence="2">
    <location>
        <begin position="861"/>
        <end position="901"/>
    </location>
</feature>
<feature type="compositionally biased region" description="Polar residues" evidence="2">
    <location>
        <begin position="47"/>
        <end position="63"/>
    </location>
</feature>
<feature type="region of interest" description="Disordered" evidence="2">
    <location>
        <begin position="821"/>
        <end position="953"/>
    </location>
</feature>
<accession>A0A5C3EZL3</accession>
<feature type="compositionally biased region" description="Low complexity" evidence="2">
    <location>
        <begin position="499"/>
        <end position="509"/>
    </location>
</feature>
<name>A0A5C3EZL3_9BASI</name>
<gene>
    <name evidence="3" type="ORF">PSFLO_03144</name>
</gene>
<feature type="region of interest" description="Disordered" evidence="2">
    <location>
        <begin position="1028"/>
        <end position="1134"/>
    </location>
</feature>
<protein>
    <recommendedName>
        <fullName evidence="5">Something about silencing protein 4 domain-containing protein</fullName>
    </recommendedName>
</protein>
<feature type="compositionally biased region" description="Low complexity" evidence="2">
    <location>
        <begin position="658"/>
        <end position="683"/>
    </location>
</feature>
<dbReference type="AlphaFoldDB" id="A0A5C3EZL3"/>
<feature type="compositionally biased region" description="Low complexity" evidence="2">
    <location>
        <begin position="614"/>
        <end position="625"/>
    </location>
</feature>
<dbReference type="OrthoDB" id="2555515at2759"/>
<feature type="compositionally biased region" description="Basic residues" evidence="2">
    <location>
        <begin position="1049"/>
        <end position="1058"/>
    </location>
</feature>
<evidence type="ECO:0000313" key="4">
    <source>
        <dbReference type="Proteomes" id="UP000323386"/>
    </source>
</evidence>
<feature type="compositionally biased region" description="Low complexity" evidence="2">
    <location>
        <begin position="632"/>
        <end position="644"/>
    </location>
</feature>
<feature type="compositionally biased region" description="Acidic residues" evidence="2">
    <location>
        <begin position="790"/>
        <end position="801"/>
    </location>
</feature>
<feature type="compositionally biased region" description="Low complexity" evidence="2">
    <location>
        <begin position="761"/>
        <end position="777"/>
    </location>
</feature>
<evidence type="ECO:0000313" key="3">
    <source>
        <dbReference type="EMBL" id="SPO37668.1"/>
    </source>
</evidence>
<feature type="region of interest" description="Disordered" evidence="2">
    <location>
        <begin position="759"/>
        <end position="802"/>
    </location>
</feature>
<proteinExistence type="predicted"/>
<feature type="compositionally biased region" description="Basic and acidic residues" evidence="2">
    <location>
        <begin position="299"/>
        <end position="310"/>
    </location>
</feature>
<feature type="compositionally biased region" description="Basic and acidic residues" evidence="2">
    <location>
        <begin position="648"/>
        <end position="657"/>
    </location>
</feature>
<feature type="region of interest" description="Disordered" evidence="2">
    <location>
        <begin position="438"/>
        <end position="734"/>
    </location>
</feature>
<evidence type="ECO:0000256" key="2">
    <source>
        <dbReference type="SAM" id="MobiDB-lite"/>
    </source>
</evidence>
<reference evidence="3 4" key="1">
    <citation type="submission" date="2018-03" db="EMBL/GenBank/DDBJ databases">
        <authorList>
            <person name="Guldener U."/>
        </authorList>
    </citation>
    <scope>NUCLEOTIDE SEQUENCE [LARGE SCALE GENOMIC DNA]</scope>
    <source>
        <strain evidence="3 4">DAOM196992</strain>
    </source>
</reference>